<dbReference type="GO" id="GO:0035438">
    <property type="term" value="F:cyclic-di-GMP binding"/>
    <property type="evidence" value="ECO:0007669"/>
    <property type="project" value="InterPro"/>
</dbReference>
<sequence>MERRRFQRVAGIGDLNCCLGEVVDLSAGGMQVIRKGKQPIQQGDFVNGMLEHDEGQIDIRARVVWVRKLGFFRWAFGLEFIEMNEKDLDNLVQLVECGHHECVGPRLWAAA</sequence>
<dbReference type="InterPro" id="IPR009875">
    <property type="entry name" value="PilZ_domain"/>
</dbReference>
<accession>A0A517YTV2</accession>
<dbReference type="SUPFAM" id="SSF141371">
    <property type="entry name" value="PilZ domain-like"/>
    <property type="match status" value="1"/>
</dbReference>
<dbReference type="Gene3D" id="2.40.10.220">
    <property type="entry name" value="predicted glycosyltransferase like domains"/>
    <property type="match status" value="1"/>
</dbReference>
<protein>
    <submittedName>
        <fullName evidence="2">PilZ domain protein</fullName>
    </submittedName>
</protein>
<evidence type="ECO:0000313" key="2">
    <source>
        <dbReference type="EMBL" id="QDU33648.1"/>
    </source>
</evidence>
<dbReference type="Proteomes" id="UP000317369">
    <property type="component" value="Chromosome"/>
</dbReference>
<name>A0A517YTV2_9BACT</name>
<dbReference type="Pfam" id="PF07238">
    <property type="entry name" value="PilZ"/>
    <property type="match status" value="1"/>
</dbReference>
<dbReference type="RefSeq" id="WP_200761702.1">
    <property type="nucleotide sequence ID" value="NZ_CP036425.1"/>
</dbReference>
<gene>
    <name evidence="2" type="ORF">KS4_17040</name>
</gene>
<keyword evidence="3" id="KW-1185">Reference proteome</keyword>
<evidence type="ECO:0000313" key="3">
    <source>
        <dbReference type="Proteomes" id="UP000317369"/>
    </source>
</evidence>
<reference evidence="2 3" key="1">
    <citation type="submission" date="2019-02" db="EMBL/GenBank/DDBJ databases">
        <title>Deep-cultivation of Planctomycetes and their phenomic and genomic characterization uncovers novel biology.</title>
        <authorList>
            <person name="Wiegand S."/>
            <person name="Jogler M."/>
            <person name="Boedeker C."/>
            <person name="Pinto D."/>
            <person name="Vollmers J."/>
            <person name="Rivas-Marin E."/>
            <person name="Kohn T."/>
            <person name="Peeters S.H."/>
            <person name="Heuer A."/>
            <person name="Rast P."/>
            <person name="Oberbeckmann S."/>
            <person name="Bunk B."/>
            <person name="Jeske O."/>
            <person name="Meyerdierks A."/>
            <person name="Storesund J.E."/>
            <person name="Kallscheuer N."/>
            <person name="Luecker S."/>
            <person name="Lage O.M."/>
            <person name="Pohl T."/>
            <person name="Merkel B.J."/>
            <person name="Hornburger P."/>
            <person name="Mueller R.-W."/>
            <person name="Bruemmer F."/>
            <person name="Labrenz M."/>
            <person name="Spormann A.M."/>
            <person name="Op den Camp H."/>
            <person name="Overmann J."/>
            <person name="Amann R."/>
            <person name="Jetten M.S.M."/>
            <person name="Mascher T."/>
            <person name="Medema M.H."/>
            <person name="Devos D.P."/>
            <person name="Kaster A.-K."/>
            <person name="Ovreas L."/>
            <person name="Rohde M."/>
            <person name="Galperin M.Y."/>
            <person name="Jogler C."/>
        </authorList>
    </citation>
    <scope>NUCLEOTIDE SEQUENCE [LARGE SCALE GENOMIC DNA]</scope>
    <source>
        <strain evidence="2 3">KS4</strain>
    </source>
</reference>
<dbReference type="EMBL" id="CP036425">
    <property type="protein sequence ID" value="QDU33648.1"/>
    <property type="molecule type" value="Genomic_DNA"/>
</dbReference>
<feature type="domain" description="PilZ" evidence="1">
    <location>
        <begin position="19"/>
        <end position="96"/>
    </location>
</feature>
<dbReference type="KEGG" id="pcor:KS4_17040"/>
<evidence type="ECO:0000259" key="1">
    <source>
        <dbReference type="Pfam" id="PF07238"/>
    </source>
</evidence>
<proteinExistence type="predicted"/>
<organism evidence="2 3">
    <name type="scientific">Poriferisphaera corsica</name>
    <dbReference type="NCBI Taxonomy" id="2528020"/>
    <lineage>
        <taxon>Bacteria</taxon>
        <taxon>Pseudomonadati</taxon>
        <taxon>Planctomycetota</taxon>
        <taxon>Phycisphaerae</taxon>
        <taxon>Phycisphaerales</taxon>
        <taxon>Phycisphaeraceae</taxon>
        <taxon>Poriferisphaera</taxon>
    </lineage>
</organism>
<dbReference type="AlphaFoldDB" id="A0A517YTV2"/>